<dbReference type="EMBL" id="DF973978">
    <property type="protein sequence ID" value="GAU43516.1"/>
    <property type="molecule type" value="Genomic_DNA"/>
</dbReference>
<dbReference type="AlphaFoldDB" id="A0A2Z6NIB8"/>
<organism evidence="1 2">
    <name type="scientific">Trifolium subterraneum</name>
    <name type="common">Subterranean clover</name>
    <dbReference type="NCBI Taxonomy" id="3900"/>
    <lineage>
        <taxon>Eukaryota</taxon>
        <taxon>Viridiplantae</taxon>
        <taxon>Streptophyta</taxon>
        <taxon>Embryophyta</taxon>
        <taxon>Tracheophyta</taxon>
        <taxon>Spermatophyta</taxon>
        <taxon>Magnoliopsida</taxon>
        <taxon>eudicotyledons</taxon>
        <taxon>Gunneridae</taxon>
        <taxon>Pentapetalae</taxon>
        <taxon>rosids</taxon>
        <taxon>fabids</taxon>
        <taxon>Fabales</taxon>
        <taxon>Fabaceae</taxon>
        <taxon>Papilionoideae</taxon>
        <taxon>50 kb inversion clade</taxon>
        <taxon>NPAAA clade</taxon>
        <taxon>Hologalegina</taxon>
        <taxon>IRL clade</taxon>
        <taxon>Trifolieae</taxon>
        <taxon>Trifolium</taxon>
    </lineage>
</organism>
<gene>
    <name evidence="1" type="ORF">TSUD_245440</name>
</gene>
<sequence length="87" mass="9502">MLGQKIQATENHGSIRSYPTIYPSAPTVSAAICVHLCIAVTEKKKIAPPSHRDYLSLPRYRCSIILAAADSTFFVPPLSHHVSLRSA</sequence>
<accession>A0A2Z6NIB8</accession>
<dbReference type="Proteomes" id="UP000242715">
    <property type="component" value="Unassembled WGS sequence"/>
</dbReference>
<evidence type="ECO:0000313" key="2">
    <source>
        <dbReference type="Proteomes" id="UP000242715"/>
    </source>
</evidence>
<protein>
    <submittedName>
        <fullName evidence="1">Uncharacterized protein</fullName>
    </submittedName>
</protein>
<proteinExistence type="predicted"/>
<keyword evidence="2" id="KW-1185">Reference proteome</keyword>
<name>A0A2Z6NIB8_TRISU</name>
<evidence type="ECO:0000313" key="1">
    <source>
        <dbReference type="EMBL" id="GAU43516.1"/>
    </source>
</evidence>
<reference evidence="2" key="1">
    <citation type="journal article" date="2017" name="Front. Plant Sci.">
        <title>Climate Clever Clovers: New Paradigm to Reduce the Environmental Footprint of Ruminants by Breeding Low Methanogenic Forages Utilizing Haplotype Variation.</title>
        <authorList>
            <person name="Kaur P."/>
            <person name="Appels R."/>
            <person name="Bayer P.E."/>
            <person name="Keeble-Gagnere G."/>
            <person name="Wang J."/>
            <person name="Hirakawa H."/>
            <person name="Shirasawa K."/>
            <person name="Vercoe P."/>
            <person name="Stefanova K."/>
            <person name="Durmic Z."/>
            <person name="Nichols P."/>
            <person name="Revell C."/>
            <person name="Isobe S.N."/>
            <person name="Edwards D."/>
            <person name="Erskine W."/>
        </authorList>
    </citation>
    <scope>NUCLEOTIDE SEQUENCE [LARGE SCALE GENOMIC DNA]</scope>
    <source>
        <strain evidence="2">cv. Daliak</strain>
    </source>
</reference>